<dbReference type="AlphaFoldDB" id="A0AAV3YXG4"/>
<dbReference type="Proteomes" id="UP000735302">
    <property type="component" value="Unassembled WGS sequence"/>
</dbReference>
<dbReference type="EMBL" id="BLXT01001518">
    <property type="protein sequence ID" value="GFN86408.1"/>
    <property type="molecule type" value="Genomic_DNA"/>
</dbReference>
<proteinExistence type="predicted"/>
<sequence length="111" mass="12452">MVVRCSWGWRQGTYLDGCDAGCHLLPETLVRQHVCCGWVNFFCFCTIDGRAMLKKLEASKTFNTESRRRCPLTALATAFPESMYTSASGAYITSRSSRSPDPVIRLPIVPR</sequence>
<keyword evidence="2" id="KW-1185">Reference proteome</keyword>
<protein>
    <submittedName>
        <fullName evidence="1">Uncharacterized protein</fullName>
    </submittedName>
</protein>
<organism evidence="1 2">
    <name type="scientific">Plakobranchus ocellatus</name>
    <dbReference type="NCBI Taxonomy" id="259542"/>
    <lineage>
        <taxon>Eukaryota</taxon>
        <taxon>Metazoa</taxon>
        <taxon>Spiralia</taxon>
        <taxon>Lophotrochozoa</taxon>
        <taxon>Mollusca</taxon>
        <taxon>Gastropoda</taxon>
        <taxon>Heterobranchia</taxon>
        <taxon>Euthyneura</taxon>
        <taxon>Panpulmonata</taxon>
        <taxon>Sacoglossa</taxon>
        <taxon>Placobranchoidea</taxon>
        <taxon>Plakobranchidae</taxon>
        <taxon>Plakobranchus</taxon>
    </lineage>
</organism>
<accession>A0AAV3YXG4</accession>
<gene>
    <name evidence="1" type="ORF">PoB_001291400</name>
</gene>
<name>A0AAV3YXG4_9GAST</name>
<evidence type="ECO:0000313" key="2">
    <source>
        <dbReference type="Proteomes" id="UP000735302"/>
    </source>
</evidence>
<comment type="caution">
    <text evidence="1">The sequence shown here is derived from an EMBL/GenBank/DDBJ whole genome shotgun (WGS) entry which is preliminary data.</text>
</comment>
<evidence type="ECO:0000313" key="1">
    <source>
        <dbReference type="EMBL" id="GFN86408.1"/>
    </source>
</evidence>
<reference evidence="1 2" key="1">
    <citation type="journal article" date="2021" name="Elife">
        <title>Chloroplast acquisition without the gene transfer in kleptoplastic sea slugs, Plakobranchus ocellatus.</title>
        <authorList>
            <person name="Maeda T."/>
            <person name="Takahashi S."/>
            <person name="Yoshida T."/>
            <person name="Shimamura S."/>
            <person name="Takaki Y."/>
            <person name="Nagai Y."/>
            <person name="Toyoda A."/>
            <person name="Suzuki Y."/>
            <person name="Arimoto A."/>
            <person name="Ishii H."/>
            <person name="Satoh N."/>
            <person name="Nishiyama T."/>
            <person name="Hasebe M."/>
            <person name="Maruyama T."/>
            <person name="Minagawa J."/>
            <person name="Obokata J."/>
            <person name="Shigenobu S."/>
        </authorList>
    </citation>
    <scope>NUCLEOTIDE SEQUENCE [LARGE SCALE GENOMIC DNA]</scope>
</reference>